<proteinExistence type="predicted"/>
<gene>
    <name evidence="1" type="ORF">FWK35_00025920</name>
</gene>
<dbReference type="AlphaFoldDB" id="A0A6G0VVP8"/>
<organism evidence="1 2">
    <name type="scientific">Aphis craccivora</name>
    <name type="common">Cowpea aphid</name>
    <dbReference type="NCBI Taxonomy" id="307492"/>
    <lineage>
        <taxon>Eukaryota</taxon>
        <taxon>Metazoa</taxon>
        <taxon>Ecdysozoa</taxon>
        <taxon>Arthropoda</taxon>
        <taxon>Hexapoda</taxon>
        <taxon>Insecta</taxon>
        <taxon>Pterygota</taxon>
        <taxon>Neoptera</taxon>
        <taxon>Paraneoptera</taxon>
        <taxon>Hemiptera</taxon>
        <taxon>Sternorrhyncha</taxon>
        <taxon>Aphidomorpha</taxon>
        <taxon>Aphidoidea</taxon>
        <taxon>Aphididae</taxon>
        <taxon>Aphidini</taxon>
        <taxon>Aphis</taxon>
        <taxon>Aphis</taxon>
    </lineage>
</organism>
<accession>A0A6G0VVP8</accession>
<dbReference type="InterPro" id="IPR012337">
    <property type="entry name" value="RNaseH-like_sf"/>
</dbReference>
<feature type="non-terminal residue" evidence="1">
    <location>
        <position position="1"/>
    </location>
</feature>
<evidence type="ECO:0000313" key="1">
    <source>
        <dbReference type="EMBL" id="KAF0711243.1"/>
    </source>
</evidence>
<dbReference type="EMBL" id="VUJU01011338">
    <property type="protein sequence ID" value="KAF0711243.1"/>
    <property type="molecule type" value="Genomic_DNA"/>
</dbReference>
<keyword evidence="2" id="KW-1185">Reference proteome</keyword>
<dbReference type="PANTHER" id="PTHR46585">
    <property type="entry name" value="INTEGRASE CORE DOMAIN CONTAINING PROTEIN"/>
    <property type="match status" value="1"/>
</dbReference>
<dbReference type="PANTHER" id="PTHR46585:SF1">
    <property type="entry name" value="CHROMO DOMAIN-CONTAINING PROTEIN"/>
    <property type="match status" value="1"/>
</dbReference>
<protein>
    <submittedName>
        <fullName evidence="1">TRPL translocation defect protein 14-like</fullName>
    </submittedName>
</protein>
<dbReference type="InterPro" id="IPR036397">
    <property type="entry name" value="RNaseH_sf"/>
</dbReference>
<dbReference type="GO" id="GO:0003676">
    <property type="term" value="F:nucleic acid binding"/>
    <property type="evidence" value="ECO:0007669"/>
    <property type="project" value="InterPro"/>
</dbReference>
<evidence type="ECO:0000313" key="2">
    <source>
        <dbReference type="Proteomes" id="UP000478052"/>
    </source>
</evidence>
<dbReference type="Proteomes" id="UP000478052">
    <property type="component" value="Unassembled WGS sequence"/>
</dbReference>
<sequence>FEILCYTVSCSEHTLGCLRISVTGKNKKLRNDLVYIKILNLLTSTRNAGNTGKNYFKSTLECIANELYRPARKVFPRHSIIRFQDDLWQSDLMDIQFHSKQNFVFIDKICMDNGTEFYNNQFQELMKKYKIRHYSTYSVIKCSIGELKRVERRP</sequence>
<dbReference type="Gene3D" id="3.30.420.10">
    <property type="entry name" value="Ribonuclease H-like superfamily/Ribonuclease H"/>
    <property type="match status" value="1"/>
</dbReference>
<name>A0A6G0VVP8_APHCR</name>
<dbReference type="SUPFAM" id="SSF53098">
    <property type="entry name" value="Ribonuclease H-like"/>
    <property type="match status" value="1"/>
</dbReference>
<reference evidence="1 2" key="1">
    <citation type="submission" date="2019-08" db="EMBL/GenBank/DDBJ databases">
        <title>Whole genome of Aphis craccivora.</title>
        <authorList>
            <person name="Voronova N.V."/>
            <person name="Shulinski R.S."/>
            <person name="Bandarenka Y.V."/>
            <person name="Zhorov D.G."/>
            <person name="Warner D."/>
        </authorList>
    </citation>
    <scope>NUCLEOTIDE SEQUENCE [LARGE SCALE GENOMIC DNA]</scope>
    <source>
        <strain evidence="1">180601</strain>
        <tissue evidence="1">Whole Body</tissue>
    </source>
</reference>
<feature type="non-terminal residue" evidence="1">
    <location>
        <position position="154"/>
    </location>
</feature>
<comment type="caution">
    <text evidence="1">The sequence shown here is derived from an EMBL/GenBank/DDBJ whole genome shotgun (WGS) entry which is preliminary data.</text>
</comment>